<dbReference type="GeneID" id="84802817"/>
<sequence length="183" mass="21597">MRYSFEFKLECIEMYERGEFPDTPDGVSTKRFRDNIRQWKRMVDSSGIDSLHHKPQNRKWKPEEKLELIVKVLAGESCTFVALSNGIQPGMLYQWVNKYKTLGYNGLEESKKGRPPKDKNMKKNNKTHAPKLNETEYEELIRLRAENEHIKTEIEVIKKSIALRREKWAAQLEAKKQRSSKNL</sequence>
<dbReference type="GO" id="GO:0003677">
    <property type="term" value="F:DNA binding"/>
    <property type="evidence" value="ECO:0007669"/>
    <property type="project" value="InterPro"/>
</dbReference>
<keyword evidence="5" id="KW-1185">Reference proteome</keyword>
<dbReference type="EMBL" id="PNGT01000005">
    <property type="protein sequence ID" value="PMC52269.1"/>
    <property type="molecule type" value="Genomic_DNA"/>
</dbReference>
<dbReference type="InterPro" id="IPR009057">
    <property type="entry name" value="Homeodomain-like_sf"/>
</dbReference>
<dbReference type="SUPFAM" id="SSF46689">
    <property type="entry name" value="Homeodomain-like"/>
    <property type="match status" value="1"/>
</dbReference>
<dbReference type="Gene3D" id="1.10.10.10">
    <property type="entry name" value="Winged helix-like DNA-binding domain superfamily/Winged helix DNA-binding domain"/>
    <property type="match status" value="1"/>
</dbReference>
<reference evidence="2 4" key="1">
    <citation type="submission" date="2017-09" db="EMBL/GenBank/DDBJ databases">
        <title>Bacterial strain isolated from the female urinary microbiota.</title>
        <authorList>
            <person name="Thomas-White K."/>
            <person name="Kumar N."/>
            <person name="Forster S."/>
            <person name="Putonti C."/>
            <person name="Lawley T."/>
            <person name="Wolfe A.J."/>
        </authorList>
    </citation>
    <scope>NUCLEOTIDE SEQUENCE [LARGE SCALE GENOMIC DNA]</scope>
    <source>
        <strain evidence="2 4">UMB0186</strain>
    </source>
</reference>
<dbReference type="Proteomes" id="UP000427636">
    <property type="component" value="Chromosome"/>
</dbReference>
<evidence type="ECO:0000313" key="4">
    <source>
        <dbReference type="Proteomes" id="UP000235670"/>
    </source>
</evidence>
<evidence type="ECO:0000313" key="2">
    <source>
        <dbReference type="EMBL" id="PMC52269.1"/>
    </source>
</evidence>
<organism evidence="2 4">
    <name type="scientific">Gemella sanguinis</name>
    <dbReference type="NCBI Taxonomy" id="84135"/>
    <lineage>
        <taxon>Bacteria</taxon>
        <taxon>Bacillati</taxon>
        <taxon>Bacillota</taxon>
        <taxon>Bacilli</taxon>
        <taxon>Bacillales</taxon>
        <taxon>Gemellaceae</taxon>
        <taxon>Gemella</taxon>
    </lineage>
</organism>
<dbReference type="InterPro" id="IPR036388">
    <property type="entry name" value="WH-like_DNA-bd_sf"/>
</dbReference>
<dbReference type="GO" id="GO:0006313">
    <property type="term" value="P:DNA transposition"/>
    <property type="evidence" value="ECO:0007669"/>
    <property type="project" value="InterPro"/>
</dbReference>
<dbReference type="OrthoDB" id="5690222at2"/>
<proteinExistence type="predicted"/>
<dbReference type="AlphaFoldDB" id="A0A2N6SEH3"/>
<evidence type="ECO:0000256" key="1">
    <source>
        <dbReference type="SAM" id="MobiDB-lite"/>
    </source>
</evidence>
<feature type="region of interest" description="Disordered" evidence="1">
    <location>
        <begin position="106"/>
        <end position="133"/>
    </location>
</feature>
<feature type="compositionally biased region" description="Basic and acidic residues" evidence="1">
    <location>
        <begin position="108"/>
        <end position="121"/>
    </location>
</feature>
<reference evidence="3 5" key="2">
    <citation type="submission" date="2019-11" db="EMBL/GenBank/DDBJ databases">
        <title>FDA dAtabase for Regulatory Grade micrObial Sequences (FDA-ARGOS): Supporting development and validation of Infectious Disease Dx tests.</title>
        <authorList>
            <person name="Turner S."/>
            <person name="Byrd R."/>
            <person name="Tallon L."/>
            <person name="Sadzewicz L."/>
            <person name="Vavikolanu K."/>
            <person name="Mehta A."/>
            <person name="Aluvathingal J."/>
            <person name="Nadendla S."/>
            <person name="Myers T."/>
            <person name="Yan Y."/>
            <person name="Sichtig H."/>
        </authorList>
    </citation>
    <scope>NUCLEOTIDE SEQUENCE [LARGE SCALE GENOMIC DNA]</scope>
    <source>
        <strain evidence="3 5">FDAARGOS_742</strain>
    </source>
</reference>
<dbReference type="Pfam" id="PF01527">
    <property type="entry name" value="HTH_Tnp_1"/>
    <property type="match status" value="1"/>
</dbReference>
<dbReference type="EMBL" id="CP046313">
    <property type="protein sequence ID" value="QGS07853.1"/>
    <property type="molecule type" value="Genomic_DNA"/>
</dbReference>
<name>A0A2N6SEH3_9BACL</name>
<dbReference type="Proteomes" id="UP000235670">
    <property type="component" value="Unassembled WGS sequence"/>
</dbReference>
<accession>A0A2N6SEH3</accession>
<evidence type="ECO:0000313" key="3">
    <source>
        <dbReference type="EMBL" id="QGS07853.1"/>
    </source>
</evidence>
<dbReference type="PANTHER" id="PTHR33795">
    <property type="entry name" value="INSERTION ELEMENT IS150 PROTEIN INSJ"/>
    <property type="match status" value="1"/>
</dbReference>
<dbReference type="InterPro" id="IPR002514">
    <property type="entry name" value="Transposase_8"/>
</dbReference>
<dbReference type="InterPro" id="IPR052057">
    <property type="entry name" value="IS150/IS1296_orfA-like"/>
</dbReference>
<protein>
    <submittedName>
        <fullName evidence="2">Transposase</fullName>
    </submittedName>
</protein>
<dbReference type="PANTHER" id="PTHR33795:SF1">
    <property type="entry name" value="INSERTION ELEMENT IS150 PROTEIN INSJ"/>
    <property type="match status" value="1"/>
</dbReference>
<dbReference type="RefSeq" id="WP_031550389.1">
    <property type="nucleotide sequence ID" value="NZ_CP046313.1"/>
</dbReference>
<evidence type="ECO:0000313" key="5">
    <source>
        <dbReference type="Proteomes" id="UP000427636"/>
    </source>
</evidence>
<gene>
    <name evidence="2" type="ORF">CJ218_05380</name>
    <name evidence="3" type="ORF">FOC50_06095</name>
</gene>
<dbReference type="GO" id="GO:0004803">
    <property type="term" value="F:transposase activity"/>
    <property type="evidence" value="ECO:0007669"/>
    <property type="project" value="InterPro"/>
</dbReference>